<evidence type="ECO:0000259" key="1">
    <source>
        <dbReference type="Pfam" id="PF07238"/>
    </source>
</evidence>
<proteinExistence type="predicted"/>
<dbReference type="RefSeq" id="WP_281735122.1">
    <property type="nucleotide sequence ID" value="NZ_JAKETQ010000001.1"/>
</dbReference>
<dbReference type="SUPFAM" id="SSF141371">
    <property type="entry name" value="PilZ domain-like"/>
    <property type="match status" value="1"/>
</dbReference>
<comment type="caution">
    <text evidence="2">The sequence shown here is derived from an EMBL/GenBank/DDBJ whole genome shotgun (WGS) entry which is preliminary data.</text>
</comment>
<sequence>MEERRQTQRHRTLKGASIVFNEGRSAIDCTVRNLSDAGANLRVTSILGIPDSFTLQMSDKTTRACRVVWRKAAELGVVFEG</sequence>
<name>A0AA41QKZ6_9HYPH</name>
<dbReference type="GO" id="GO:0035438">
    <property type="term" value="F:cyclic-di-GMP binding"/>
    <property type="evidence" value="ECO:0007669"/>
    <property type="project" value="InterPro"/>
</dbReference>
<dbReference type="AlphaFoldDB" id="A0AA41QKZ6"/>
<dbReference type="InterPro" id="IPR009875">
    <property type="entry name" value="PilZ_domain"/>
</dbReference>
<dbReference type="Proteomes" id="UP001156140">
    <property type="component" value="Unassembled WGS sequence"/>
</dbReference>
<accession>A0AA41QKZ6</accession>
<reference evidence="2" key="1">
    <citation type="submission" date="2022-03" db="EMBL/GenBank/DDBJ databases">
        <title>The complete genome sequence of a Methyloterrigena soli.</title>
        <authorList>
            <person name="Zi Z."/>
        </authorList>
    </citation>
    <scope>NUCLEOTIDE SEQUENCE</scope>
    <source>
        <strain evidence="2">M48</strain>
    </source>
</reference>
<feature type="domain" description="PilZ" evidence="1">
    <location>
        <begin position="3"/>
        <end position="80"/>
    </location>
</feature>
<dbReference type="EMBL" id="JALAZD010000001">
    <property type="protein sequence ID" value="MCI0126108.1"/>
    <property type="molecule type" value="Genomic_DNA"/>
</dbReference>
<protein>
    <submittedName>
        <fullName evidence="2">PilZ domain-containing protein</fullName>
    </submittedName>
</protein>
<evidence type="ECO:0000313" key="3">
    <source>
        <dbReference type="Proteomes" id="UP001156140"/>
    </source>
</evidence>
<evidence type="ECO:0000313" key="2">
    <source>
        <dbReference type="EMBL" id="MCI0126108.1"/>
    </source>
</evidence>
<dbReference type="Pfam" id="PF07238">
    <property type="entry name" value="PilZ"/>
    <property type="match status" value="1"/>
</dbReference>
<keyword evidence="3" id="KW-1185">Reference proteome</keyword>
<gene>
    <name evidence="2" type="ORF">ML536_04640</name>
</gene>
<organism evidence="2 3">
    <name type="scientific">Paradevosia shaoguanensis</name>
    <dbReference type="NCBI Taxonomy" id="1335043"/>
    <lineage>
        <taxon>Bacteria</taxon>
        <taxon>Pseudomonadati</taxon>
        <taxon>Pseudomonadota</taxon>
        <taxon>Alphaproteobacteria</taxon>
        <taxon>Hyphomicrobiales</taxon>
        <taxon>Devosiaceae</taxon>
        <taxon>Paradevosia</taxon>
    </lineage>
</organism>